<evidence type="ECO:0000256" key="6">
    <source>
        <dbReference type="RuleBase" id="RU000688"/>
    </source>
</evidence>
<keyword evidence="10" id="KW-1185">Reference proteome</keyword>
<comment type="subcellular location">
    <subcellularLocation>
        <location evidence="1">Cell membrane</location>
        <topology evidence="1">Multi-pass membrane protein</topology>
    </subcellularLocation>
</comment>
<feature type="transmembrane region" description="Helical" evidence="7">
    <location>
        <begin position="230"/>
        <end position="257"/>
    </location>
</feature>
<comment type="similarity">
    <text evidence="6">Belongs to the G-protein coupled receptor 1 family.</text>
</comment>
<comment type="caution">
    <text evidence="9">The sequence shown here is derived from an EMBL/GenBank/DDBJ whole genome shotgun (WGS) entry which is preliminary data.</text>
</comment>
<dbReference type="PROSITE" id="PS00237">
    <property type="entry name" value="G_PROTEIN_RECEP_F1_1"/>
    <property type="match status" value="1"/>
</dbReference>
<evidence type="ECO:0000259" key="8">
    <source>
        <dbReference type="PROSITE" id="PS50262"/>
    </source>
</evidence>
<dbReference type="PROSITE" id="PS50262">
    <property type="entry name" value="G_PROTEIN_RECEP_F1_2"/>
    <property type="match status" value="1"/>
</dbReference>
<keyword evidence="6" id="KW-0807">Transducer</keyword>
<dbReference type="EMBL" id="JAIWYP010000014">
    <property type="protein sequence ID" value="KAH3711943.1"/>
    <property type="molecule type" value="Genomic_DNA"/>
</dbReference>
<protein>
    <recommendedName>
        <fullName evidence="8">G-protein coupled receptors family 1 profile domain-containing protein</fullName>
    </recommendedName>
</protein>
<name>A0A9D3Z3A5_DREPO</name>
<dbReference type="Gene3D" id="1.20.1070.10">
    <property type="entry name" value="Rhodopsin 7-helix transmembrane proteins"/>
    <property type="match status" value="1"/>
</dbReference>
<feature type="transmembrane region" description="Helical" evidence="7">
    <location>
        <begin position="54"/>
        <end position="72"/>
    </location>
</feature>
<gene>
    <name evidence="9" type="ORF">DPMN_071619</name>
</gene>
<dbReference type="InterPro" id="IPR000276">
    <property type="entry name" value="GPCR_Rhodpsn"/>
</dbReference>
<sequence>MMEKDGYYITDLSAYLTVWHAVYFCIMIPTIVGNGLIIISIIKYRKLRSNMHVLVLNLAVSDLIVGAVLIPVDLFGDFFKVKSDKNYCLATVALFITSLGSSCYNLLLISIERYIAIVYPLRARLMLTKSKMALMIAIGWVLTILDGLLPIFGLNTFSNSTANASACLSTEVWNKGYRVSNDWQLLVALIANVTLYSIVVFVAVRKASGKSRIGDAIQGRSRTTKEMYQLITMVIVLGTFILCWLPYNVMIIFVTLWDCEYYQFIKRCPLIPGVLNSGLNWIIYGYRNADIRTAFKHVIMCKKTIRNSYHASVS</sequence>
<dbReference type="SMART" id="SM01381">
    <property type="entry name" value="7TM_GPCR_Srsx"/>
    <property type="match status" value="1"/>
</dbReference>
<dbReference type="PRINTS" id="PR00237">
    <property type="entry name" value="GPCRRHODOPSN"/>
</dbReference>
<keyword evidence="3 6" id="KW-0812">Transmembrane</keyword>
<reference evidence="9" key="2">
    <citation type="submission" date="2020-11" db="EMBL/GenBank/DDBJ databases">
        <authorList>
            <person name="McCartney M.A."/>
            <person name="Auch B."/>
            <person name="Kono T."/>
            <person name="Mallez S."/>
            <person name="Becker A."/>
            <person name="Gohl D.M."/>
            <person name="Silverstein K.A.T."/>
            <person name="Koren S."/>
            <person name="Bechman K.B."/>
            <person name="Herman A."/>
            <person name="Abrahante J.E."/>
            <person name="Garbe J."/>
        </authorList>
    </citation>
    <scope>NUCLEOTIDE SEQUENCE</scope>
    <source>
        <strain evidence="9">Duluth1</strain>
        <tissue evidence="9">Whole animal</tissue>
    </source>
</reference>
<dbReference type="SUPFAM" id="SSF81321">
    <property type="entry name" value="Family A G protein-coupled receptor-like"/>
    <property type="match status" value="1"/>
</dbReference>
<dbReference type="InterPro" id="IPR017452">
    <property type="entry name" value="GPCR_Rhodpsn_7TM"/>
</dbReference>
<evidence type="ECO:0000256" key="4">
    <source>
        <dbReference type="ARBA" id="ARBA00022989"/>
    </source>
</evidence>
<dbReference type="PANTHER" id="PTHR22750">
    <property type="entry name" value="G-PROTEIN COUPLED RECEPTOR"/>
    <property type="match status" value="1"/>
</dbReference>
<dbReference type="AlphaFoldDB" id="A0A9D3Z3A5"/>
<feature type="transmembrane region" description="Helical" evidence="7">
    <location>
        <begin position="132"/>
        <end position="152"/>
    </location>
</feature>
<evidence type="ECO:0000256" key="7">
    <source>
        <dbReference type="SAM" id="Phobius"/>
    </source>
</evidence>
<accession>A0A9D3Z3A5</accession>
<feature type="transmembrane region" description="Helical" evidence="7">
    <location>
        <begin position="20"/>
        <end position="42"/>
    </location>
</feature>
<feature type="transmembrane region" description="Helical" evidence="7">
    <location>
        <begin position="183"/>
        <end position="204"/>
    </location>
</feature>
<evidence type="ECO:0000313" key="10">
    <source>
        <dbReference type="Proteomes" id="UP000828390"/>
    </source>
</evidence>
<dbReference type="GO" id="GO:0004930">
    <property type="term" value="F:G protein-coupled receptor activity"/>
    <property type="evidence" value="ECO:0007669"/>
    <property type="project" value="UniProtKB-KW"/>
</dbReference>
<keyword evidence="2" id="KW-1003">Cell membrane</keyword>
<reference evidence="9" key="1">
    <citation type="journal article" date="2019" name="bioRxiv">
        <title>The Genome of the Zebra Mussel, Dreissena polymorpha: A Resource for Invasive Species Research.</title>
        <authorList>
            <person name="McCartney M.A."/>
            <person name="Auch B."/>
            <person name="Kono T."/>
            <person name="Mallez S."/>
            <person name="Zhang Y."/>
            <person name="Obille A."/>
            <person name="Becker A."/>
            <person name="Abrahante J.E."/>
            <person name="Garbe J."/>
            <person name="Badalamenti J.P."/>
            <person name="Herman A."/>
            <person name="Mangelson H."/>
            <person name="Liachko I."/>
            <person name="Sullivan S."/>
            <person name="Sone E.D."/>
            <person name="Koren S."/>
            <person name="Silverstein K.A.T."/>
            <person name="Beckman K.B."/>
            <person name="Gohl D.M."/>
        </authorList>
    </citation>
    <scope>NUCLEOTIDE SEQUENCE</scope>
    <source>
        <strain evidence="9">Duluth1</strain>
        <tissue evidence="9">Whole animal</tissue>
    </source>
</reference>
<organism evidence="9 10">
    <name type="scientific">Dreissena polymorpha</name>
    <name type="common">Zebra mussel</name>
    <name type="synonym">Mytilus polymorpha</name>
    <dbReference type="NCBI Taxonomy" id="45954"/>
    <lineage>
        <taxon>Eukaryota</taxon>
        <taxon>Metazoa</taxon>
        <taxon>Spiralia</taxon>
        <taxon>Lophotrochozoa</taxon>
        <taxon>Mollusca</taxon>
        <taxon>Bivalvia</taxon>
        <taxon>Autobranchia</taxon>
        <taxon>Heteroconchia</taxon>
        <taxon>Euheterodonta</taxon>
        <taxon>Imparidentia</taxon>
        <taxon>Neoheterodontei</taxon>
        <taxon>Myida</taxon>
        <taxon>Dreissenoidea</taxon>
        <taxon>Dreissenidae</taxon>
        <taxon>Dreissena</taxon>
    </lineage>
</organism>
<feature type="transmembrane region" description="Helical" evidence="7">
    <location>
        <begin position="92"/>
        <end position="111"/>
    </location>
</feature>
<keyword evidence="4 7" id="KW-1133">Transmembrane helix</keyword>
<keyword evidence="5 7" id="KW-0472">Membrane</keyword>
<evidence type="ECO:0000313" key="9">
    <source>
        <dbReference type="EMBL" id="KAH3711943.1"/>
    </source>
</evidence>
<dbReference type="GO" id="GO:0005886">
    <property type="term" value="C:plasma membrane"/>
    <property type="evidence" value="ECO:0007669"/>
    <property type="project" value="UniProtKB-SubCell"/>
</dbReference>
<evidence type="ECO:0000256" key="5">
    <source>
        <dbReference type="ARBA" id="ARBA00023136"/>
    </source>
</evidence>
<keyword evidence="6" id="KW-0675">Receptor</keyword>
<evidence type="ECO:0000256" key="2">
    <source>
        <dbReference type="ARBA" id="ARBA00022475"/>
    </source>
</evidence>
<dbReference type="Proteomes" id="UP000828390">
    <property type="component" value="Unassembled WGS sequence"/>
</dbReference>
<dbReference type="CDD" id="cd00637">
    <property type="entry name" value="7tm_classA_rhodopsin-like"/>
    <property type="match status" value="1"/>
</dbReference>
<keyword evidence="6" id="KW-0297">G-protein coupled receptor</keyword>
<evidence type="ECO:0000256" key="1">
    <source>
        <dbReference type="ARBA" id="ARBA00004651"/>
    </source>
</evidence>
<evidence type="ECO:0000256" key="3">
    <source>
        <dbReference type="ARBA" id="ARBA00022692"/>
    </source>
</evidence>
<feature type="domain" description="G-protein coupled receptors family 1 profile" evidence="8">
    <location>
        <begin position="33"/>
        <end position="284"/>
    </location>
</feature>
<dbReference type="Pfam" id="PF00001">
    <property type="entry name" value="7tm_1"/>
    <property type="match status" value="1"/>
</dbReference>
<proteinExistence type="inferred from homology"/>